<reference evidence="2" key="2">
    <citation type="submission" date="2005-04" db="EMBL/GenBank/DDBJ databases">
        <authorList>
            <person name="Buell C.R."/>
            <person name="Wing R.A."/>
            <person name="McCombie W.A."/>
            <person name="Ouyang S."/>
        </authorList>
    </citation>
    <scope>NUCLEOTIDE SEQUENCE</scope>
</reference>
<name>Q2QW12_ORYSJ</name>
<organism evidence="2">
    <name type="scientific">Oryza sativa subsp. japonica</name>
    <name type="common">Rice</name>
    <dbReference type="NCBI Taxonomy" id="39947"/>
    <lineage>
        <taxon>Eukaryota</taxon>
        <taxon>Viridiplantae</taxon>
        <taxon>Streptophyta</taxon>
        <taxon>Embryophyta</taxon>
        <taxon>Tracheophyta</taxon>
        <taxon>Spermatophyta</taxon>
        <taxon>Magnoliopsida</taxon>
        <taxon>Liliopsida</taxon>
        <taxon>Poales</taxon>
        <taxon>Poaceae</taxon>
        <taxon>BOP clade</taxon>
        <taxon>Oryzoideae</taxon>
        <taxon>Oryzeae</taxon>
        <taxon>Oryzinae</taxon>
        <taxon>Oryza</taxon>
        <taxon>Oryza sativa</taxon>
    </lineage>
</organism>
<evidence type="ECO:0000256" key="1">
    <source>
        <dbReference type="SAM" id="MobiDB-lite"/>
    </source>
</evidence>
<sequence length="114" mass="13438">MDKTPVDDNATDKSEVPKVLRSHNSKSKDDQKEKWMFEKHFGQIYALDEGPWEMRKLRKWYIDASKKGLMSLTVRLPPDAFMANKGSLWLDFSDLHAIYHRKKMDVNFFGAWCL</sequence>
<evidence type="ECO:0000313" key="2">
    <source>
        <dbReference type="EMBL" id="ABA96723.1"/>
    </source>
</evidence>
<reference evidence="2" key="1">
    <citation type="journal article" date="2005" name="BMC Biol.">
        <title>The sequence of rice chromosomes 11 and 12, rich in disease resistance genes and recent gene duplications.</title>
        <authorList>
            <consortium name="The rice chromosomes 11 and 12 sequencing consortia"/>
        </authorList>
    </citation>
    <scope>NUCLEOTIDE SEQUENCE [LARGE SCALE GENOMIC DNA]</scope>
</reference>
<dbReference type="AlphaFoldDB" id="Q2QW12"/>
<protein>
    <submittedName>
        <fullName evidence="2">Uncharacterized protein</fullName>
    </submittedName>
</protein>
<accession>Q2QW12</accession>
<dbReference type="EMBL" id="DP000011">
    <property type="protein sequence ID" value="ABA96723.1"/>
    <property type="molecule type" value="Genomic_DNA"/>
</dbReference>
<feature type="region of interest" description="Disordered" evidence="1">
    <location>
        <begin position="1"/>
        <end position="31"/>
    </location>
</feature>
<proteinExistence type="predicted"/>
<reference evidence="2" key="3">
    <citation type="submission" date="2006-01" db="EMBL/GenBank/DDBJ databases">
        <authorList>
            <person name="Buell R."/>
        </authorList>
    </citation>
    <scope>NUCLEOTIDE SEQUENCE</scope>
</reference>
<feature type="compositionally biased region" description="Basic and acidic residues" evidence="1">
    <location>
        <begin position="1"/>
        <end position="18"/>
    </location>
</feature>
<gene>
    <name evidence="2" type="ordered locus">LOC_Os12g10940</name>
</gene>